<evidence type="ECO:0000256" key="2">
    <source>
        <dbReference type="ARBA" id="ARBA00022737"/>
    </source>
</evidence>
<dbReference type="Pfam" id="PF05048">
    <property type="entry name" value="NosD"/>
    <property type="match status" value="1"/>
</dbReference>
<dbReference type="InterPro" id="IPR012334">
    <property type="entry name" value="Pectin_lyas_fold"/>
</dbReference>
<evidence type="ECO:0000256" key="3">
    <source>
        <dbReference type="ARBA" id="ARBA00022786"/>
    </source>
</evidence>
<dbReference type="EMBL" id="FPAW01000050">
    <property type="protein sequence ID" value="SFU20196.1"/>
    <property type="molecule type" value="Genomic_DNA"/>
</dbReference>
<sequence length="420" mass="45374">MRRPLTLVLVLIASPLWAVDWDVPLRDGAIAETLDLAAPGDTLRLRPGTYVEKTLLDKSVTLDGGGVATLDGGGQGSVVTITAPNAVVQGLTIVGSGSDHESIDSGVQLLKGATGAVVRDNHLIGNLYGVDIHGAHDALVIDNRIDGRQDRRMNDRGNGIYVWNAPGAQVTGNDVRWGRDGIFVNSSKRNLFSDNRFRDLRFAVHYMYVNNSEVSGNISIGNDLGYAVMFSKRVRVTGNLSVNDREHGIMLNYTNSSEITGNSVQNGENRCAFLYNSNKNTFSGNRFQGCEIGIHFTAGSADNQITGNAFIANRTQVKYVSTRWDEWSMDGVGNHWSDFAAYDVDGNGIADTAYRPNDVMDQVLWTQPAAKLLLGSPAVQLVRWSQAAFPALLPGGVMDSFPLMQPAPVSVPEFGGDLDG</sequence>
<dbReference type="SMART" id="SM00710">
    <property type="entry name" value="PbH1"/>
    <property type="match status" value="10"/>
</dbReference>
<protein>
    <submittedName>
        <fullName evidence="5">Nitrous oxidase accessory protein</fullName>
    </submittedName>
</protein>
<name>A0A1I7E896_9RHOB</name>
<dbReference type="Gene3D" id="2.160.20.10">
    <property type="entry name" value="Single-stranded right-handed beta-helix, Pectin lyase-like"/>
    <property type="match status" value="2"/>
</dbReference>
<dbReference type="RefSeq" id="WP_027261813.1">
    <property type="nucleotide sequence ID" value="NZ_FPAW01000050.1"/>
</dbReference>
<dbReference type="AlphaFoldDB" id="A0A1I7E896"/>
<dbReference type="eggNOG" id="COG3420">
    <property type="taxonomic scope" value="Bacteria"/>
</dbReference>
<feature type="domain" description="Carbohydrate-binding/sugar hydrolysis" evidence="4">
    <location>
        <begin position="37"/>
        <end position="185"/>
    </location>
</feature>
<accession>A0A1I7E896</accession>
<dbReference type="InterPro" id="IPR022441">
    <property type="entry name" value="Para_beta_helix_rpt-2"/>
</dbReference>
<dbReference type="Proteomes" id="UP000182466">
    <property type="component" value="Unassembled WGS sequence"/>
</dbReference>
<dbReference type="InterPro" id="IPR051550">
    <property type="entry name" value="SCF-Subunits/Alg-Epimerases"/>
</dbReference>
<proteinExistence type="predicted"/>
<evidence type="ECO:0000259" key="4">
    <source>
        <dbReference type="SMART" id="SM00722"/>
    </source>
</evidence>
<gene>
    <name evidence="5" type="ORF">SAMN05216236_15011</name>
</gene>
<dbReference type="SUPFAM" id="SSF51126">
    <property type="entry name" value="Pectin lyase-like"/>
    <property type="match status" value="1"/>
</dbReference>
<dbReference type="NCBIfam" id="TIGR03804">
    <property type="entry name" value="para_beta_helix"/>
    <property type="match status" value="1"/>
</dbReference>
<dbReference type="InterPro" id="IPR026464">
    <property type="entry name" value="NosD_copper_fam"/>
</dbReference>
<dbReference type="PANTHER" id="PTHR22990">
    <property type="entry name" value="F-BOX ONLY PROTEIN"/>
    <property type="match status" value="1"/>
</dbReference>
<dbReference type="SMART" id="SM00722">
    <property type="entry name" value="CASH"/>
    <property type="match status" value="2"/>
</dbReference>
<evidence type="ECO:0000313" key="6">
    <source>
        <dbReference type="Proteomes" id="UP000182466"/>
    </source>
</evidence>
<feature type="domain" description="Carbohydrate-binding/sugar hydrolysis" evidence="4">
    <location>
        <begin position="191"/>
        <end position="352"/>
    </location>
</feature>
<dbReference type="InterPro" id="IPR006633">
    <property type="entry name" value="Carb-bd_sugar_hydrolysis-dom"/>
</dbReference>
<dbReference type="STRING" id="999627.SAMN05216236_15011"/>
<dbReference type="NCBIfam" id="TIGR04247">
    <property type="entry name" value="NosD_copper_fam"/>
    <property type="match status" value="1"/>
</dbReference>
<reference evidence="5 6" key="1">
    <citation type="submission" date="2016-10" db="EMBL/GenBank/DDBJ databases">
        <authorList>
            <person name="de Groot N.N."/>
        </authorList>
    </citation>
    <scope>NUCLEOTIDE SEQUENCE [LARGE SCALE GENOMIC DNA]</scope>
    <source>
        <strain evidence="5 6">CGMCC 1.10959</strain>
    </source>
</reference>
<keyword evidence="6" id="KW-1185">Reference proteome</keyword>
<organism evidence="5 6">
    <name type="scientific">Sedimentitalea nanhaiensis</name>
    <dbReference type="NCBI Taxonomy" id="999627"/>
    <lineage>
        <taxon>Bacteria</taxon>
        <taxon>Pseudomonadati</taxon>
        <taxon>Pseudomonadota</taxon>
        <taxon>Alphaproteobacteria</taxon>
        <taxon>Rhodobacterales</taxon>
        <taxon>Paracoccaceae</taxon>
        <taxon>Sedimentitalea</taxon>
    </lineage>
</organism>
<dbReference type="PANTHER" id="PTHR22990:SF15">
    <property type="entry name" value="F-BOX ONLY PROTEIN 10"/>
    <property type="match status" value="1"/>
</dbReference>
<evidence type="ECO:0000313" key="5">
    <source>
        <dbReference type="EMBL" id="SFU20196.1"/>
    </source>
</evidence>
<keyword evidence="3" id="KW-0833">Ubl conjugation pathway</keyword>
<comment type="pathway">
    <text evidence="1">Protein modification; protein ubiquitination.</text>
</comment>
<dbReference type="OrthoDB" id="9767990at2"/>
<dbReference type="InterPro" id="IPR011050">
    <property type="entry name" value="Pectin_lyase_fold/virulence"/>
</dbReference>
<dbReference type="InterPro" id="IPR007742">
    <property type="entry name" value="NosD_dom"/>
</dbReference>
<keyword evidence="2" id="KW-0677">Repeat</keyword>
<dbReference type="InterPro" id="IPR006626">
    <property type="entry name" value="PbH1"/>
</dbReference>
<evidence type="ECO:0000256" key="1">
    <source>
        <dbReference type="ARBA" id="ARBA00004906"/>
    </source>
</evidence>